<dbReference type="NCBIfam" id="TIGR01635">
    <property type="entry name" value="tail_comp_S"/>
    <property type="match status" value="1"/>
</dbReference>
<reference evidence="1" key="1">
    <citation type="journal article" date="2021" name="Proc. Natl. Acad. Sci. U.S.A.">
        <title>A Catalog of Tens of Thousands of Viruses from Human Metagenomes Reveals Hidden Associations with Chronic Diseases.</title>
        <authorList>
            <person name="Tisza M.J."/>
            <person name="Buck C.B."/>
        </authorList>
    </citation>
    <scope>NUCLEOTIDE SEQUENCE</scope>
    <source>
        <strain evidence="1">CtgFB34</strain>
    </source>
</reference>
<evidence type="ECO:0000313" key="1">
    <source>
        <dbReference type="EMBL" id="DAD65948.1"/>
    </source>
</evidence>
<name>A0A8S5L7Q8_9CAUD</name>
<protein>
    <submittedName>
        <fullName evidence="1">Virion morphogenesis protein</fullName>
    </submittedName>
</protein>
<sequence length="159" mass="17951">MIEIRGLEAVQRKLKGLSELGRNTEPLMWTIGHVMLNSIEDSFENEKSPFGEKWAALKPSTAAQKAKKGKSNKILRRDGYLADKWVVDADNKKTVVSNNSKHKGFAYGLVHQFGTRKAGRGKSTFIPARPFLPVNKSGKLQRDIQKIIKTEMIKFIKKI</sequence>
<dbReference type="InterPro" id="IPR006522">
    <property type="entry name" value="Phage_virion_morphogenesis"/>
</dbReference>
<dbReference type="Pfam" id="PF05069">
    <property type="entry name" value="Phage_tail_S"/>
    <property type="match status" value="1"/>
</dbReference>
<dbReference type="EMBL" id="BK014651">
    <property type="protein sequence ID" value="DAD65948.1"/>
    <property type="molecule type" value="Genomic_DNA"/>
</dbReference>
<proteinExistence type="predicted"/>
<organism evidence="1">
    <name type="scientific">Siphoviridae sp. ctgFB34</name>
    <dbReference type="NCBI Taxonomy" id="2823591"/>
    <lineage>
        <taxon>Viruses</taxon>
        <taxon>Duplodnaviria</taxon>
        <taxon>Heunggongvirae</taxon>
        <taxon>Uroviricota</taxon>
        <taxon>Caudoviricetes</taxon>
    </lineage>
</organism>
<accession>A0A8S5L7Q8</accession>